<sequence length="120" mass="12613">MGLSAPRNGTERPHSRVPLFPLRPQGGRSGNPSLFPRLSALSLTPPCHLLTLTLGAPLLPVGTEVNKTTCRVSPEWTLVCSGEAGAGGRGQQVAWEETQLVSCRGLSPELNPPPMPVAAI</sequence>
<evidence type="ECO:0000313" key="2">
    <source>
        <dbReference type="EMBL" id="KAF6094697.1"/>
    </source>
</evidence>
<reference evidence="2 3" key="1">
    <citation type="journal article" date="2020" name="Nature">
        <title>Six reference-quality genomes reveal evolution of bat adaptations.</title>
        <authorList>
            <person name="Jebb D."/>
            <person name="Huang Z."/>
            <person name="Pippel M."/>
            <person name="Hughes G.M."/>
            <person name="Lavrichenko K."/>
            <person name="Devanna P."/>
            <person name="Winkler S."/>
            <person name="Jermiin L.S."/>
            <person name="Skirmuntt E.C."/>
            <person name="Katzourakis A."/>
            <person name="Burkitt-Gray L."/>
            <person name="Ray D.A."/>
            <person name="Sullivan K.A.M."/>
            <person name="Roscito J.G."/>
            <person name="Kirilenko B.M."/>
            <person name="Davalos L.M."/>
            <person name="Corthals A.P."/>
            <person name="Power M.L."/>
            <person name="Jones G."/>
            <person name="Ransome R.D."/>
            <person name="Dechmann D.K.N."/>
            <person name="Locatelli A.G."/>
            <person name="Puechmaille S.J."/>
            <person name="Fedrigo O."/>
            <person name="Jarvis E.D."/>
            <person name="Hiller M."/>
            <person name="Vernes S.C."/>
            <person name="Myers E.W."/>
            <person name="Teeling E.C."/>
        </authorList>
    </citation>
    <scope>NUCLEOTIDE SEQUENCE [LARGE SCALE GENOMIC DNA]</scope>
    <source>
        <strain evidence="2">Bat1K_MPI-CBG_1</strain>
    </source>
</reference>
<gene>
    <name evidence="2" type="ORF">HJG60_011807</name>
</gene>
<organism evidence="2 3">
    <name type="scientific">Phyllostomus discolor</name>
    <name type="common">pale spear-nosed bat</name>
    <dbReference type="NCBI Taxonomy" id="89673"/>
    <lineage>
        <taxon>Eukaryota</taxon>
        <taxon>Metazoa</taxon>
        <taxon>Chordata</taxon>
        <taxon>Craniata</taxon>
        <taxon>Vertebrata</taxon>
        <taxon>Euteleostomi</taxon>
        <taxon>Mammalia</taxon>
        <taxon>Eutheria</taxon>
        <taxon>Laurasiatheria</taxon>
        <taxon>Chiroptera</taxon>
        <taxon>Yangochiroptera</taxon>
        <taxon>Phyllostomidae</taxon>
        <taxon>Phyllostominae</taxon>
        <taxon>Phyllostomus</taxon>
    </lineage>
</organism>
<feature type="region of interest" description="Disordered" evidence="1">
    <location>
        <begin position="1"/>
        <end position="33"/>
    </location>
</feature>
<protein>
    <submittedName>
        <fullName evidence="2">Uncharacterized protein</fullName>
    </submittedName>
</protein>
<name>A0A833ZLJ2_9CHIR</name>
<comment type="caution">
    <text evidence="2">The sequence shown here is derived from an EMBL/GenBank/DDBJ whole genome shotgun (WGS) entry which is preliminary data.</text>
</comment>
<dbReference type="Proteomes" id="UP000664940">
    <property type="component" value="Unassembled WGS sequence"/>
</dbReference>
<evidence type="ECO:0000256" key="1">
    <source>
        <dbReference type="SAM" id="MobiDB-lite"/>
    </source>
</evidence>
<dbReference type="EMBL" id="JABVXQ010000008">
    <property type="protein sequence ID" value="KAF6094697.1"/>
    <property type="molecule type" value="Genomic_DNA"/>
</dbReference>
<evidence type="ECO:0000313" key="3">
    <source>
        <dbReference type="Proteomes" id="UP000664940"/>
    </source>
</evidence>
<dbReference type="AlphaFoldDB" id="A0A833ZLJ2"/>
<accession>A0A833ZLJ2</accession>
<proteinExistence type="predicted"/>